<accession>A0A174JMP0</accession>
<dbReference type="AlphaFoldDB" id="A0A174JMP0"/>
<evidence type="ECO:0000313" key="2">
    <source>
        <dbReference type="Proteomes" id="UP000095564"/>
    </source>
</evidence>
<gene>
    <name evidence="1" type="ORF">ERS852520_00340</name>
</gene>
<protein>
    <submittedName>
        <fullName evidence="1">Uncharacterized protein</fullName>
    </submittedName>
</protein>
<dbReference type="RefSeq" id="WP_055159205.1">
    <property type="nucleotide sequence ID" value="NZ_CZAU01000002.1"/>
</dbReference>
<organism evidence="1 2">
    <name type="scientific">Anaerostipes hadrus</name>
    <dbReference type="NCBI Taxonomy" id="649756"/>
    <lineage>
        <taxon>Bacteria</taxon>
        <taxon>Bacillati</taxon>
        <taxon>Bacillota</taxon>
        <taxon>Clostridia</taxon>
        <taxon>Lachnospirales</taxon>
        <taxon>Lachnospiraceae</taxon>
        <taxon>Anaerostipes</taxon>
    </lineage>
</organism>
<reference evidence="1 2" key="1">
    <citation type="submission" date="2015-09" db="EMBL/GenBank/DDBJ databases">
        <authorList>
            <consortium name="Pathogen Informatics"/>
        </authorList>
    </citation>
    <scope>NUCLEOTIDE SEQUENCE [LARGE SCALE GENOMIC DNA]</scope>
    <source>
        <strain evidence="1 2">2789STDY5834908</strain>
    </source>
</reference>
<evidence type="ECO:0000313" key="1">
    <source>
        <dbReference type="EMBL" id="CUO98329.1"/>
    </source>
</evidence>
<name>A0A174JMP0_ANAHA</name>
<dbReference type="Proteomes" id="UP000095564">
    <property type="component" value="Unassembled WGS sequence"/>
</dbReference>
<sequence>MDIKIKEVEVYEPVIRYITTDGEKFNDQMAARNHQYNLEIKDKGKKCYKKYGIMTNMEILAASEQITKEFPAILSYLIPGFSTTFYDYIALNVKAIDQINEIFDAFKDEMSEEEKDSLMESFVINGKFPCTFIFFRDCISTRKFDWICLENEIEKMRKAVIDAKNELSLNI</sequence>
<dbReference type="EMBL" id="CZAU01000002">
    <property type="protein sequence ID" value="CUO98329.1"/>
    <property type="molecule type" value="Genomic_DNA"/>
</dbReference>
<proteinExistence type="predicted"/>